<evidence type="ECO:0000313" key="4">
    <source>
        <dbReference type="Proteomes" id="UP000887574"/>
    </source>
</evidence>
<dbReference type="GO" id="GO:0000712">
    <property type="term" value="P:resolution of meiotic recombination intermediates"/>
    <property type="evidence" value="ECO:0007669"/>
    <property type="project" value="TreeGrafter"/>
</dbReference>
<keyword evidence="4" id="KW-1185">Reference proteome</keyword>
<proteinExistence type="inferred from homology"/>
<feature type="domain" description="RecQ mediated genome instability protein 1 OB-fold" evidence="3">
    <location>
        <begin position="71"/>
        <end position="186"/>
    </location>
</feature>
<feature type="domain" description="RecQ mediated genome instability protein 1 OB-fold" evidence="3">
    <location>
        <begin position="246"/>
        <end position="347"/>
    </location>
</feature>
<organism evidence="4 5">
    <name type="scientific">Ditylenchus dipsaci</name>
    <dbReference type="NCBI Taxonomy" id="166011"/>
    <lineage>
        <taxon>Eukaryota</taxon>
        <taxon>Metazoa</taxon>
        <taxon>Ecdysozoa</taxon>
        <taxon>Nematoda</taxon>
        <taxon>Chromadorea</taxon>
        <taxon>Rhabditida</taxon>
        <taxon>Tylenchina</taxon>
        <taxon>Tylenchomorpha</taxon>
        <taxon>Sphaerularioidea</taxon>
        <taxon>Anguinidae</taxon>
        <taxon>Anguininae</taxon>
        <taxon>Ditylenchus</taxon>
    </lineage>
</organism>
<protein>
    <recommendedName>
        <fullName evidence="2">RecQ-mediated genome instability protein 1</fullName>
    </recommendedName>
</protein>
<dbReference type="InterPro" id="IPR042470">
    <property type="entry name" value="RMI1_N_C_sf"/>
</dbReference>
<comment type="similarity">
    <text evidence="1">Belongs to the RMI1 family.</text>
</comment>
<dbReference type="GO" id="GO:0000724">
    <property type="term" value="P:double-strand break repair via homologous recombination"/>
    <property type="evidence" value="ECO:0007669"/>
    <property type="project" value="TreeGrafter"/>
</dbReference>
<evidence type="ECO:0000259" key="3">
    <source>
        <dbReference type="Pfam" id="PF08585"/>
    </source>
</evidence>
<dbReference type="PANTHER" id="PTHR14790">
    <property type="entry name" value="RECQ-MEDIATED GENOME INSTABILITY PROTEIN 1 RMI1"/>
    <property type="match status" value="1"/>
</dbReference>
<evidence type="ECO:0000313" key="5">
    <source>
        <dbReference type="WBParaSite" id="jg11875"/>
    </source>
</evidence>
<dbReference type="AlphaFoldDB" id="A0A915CRM0"/>
<dbReference type="Gene3D" id="2.40.50.770">
    <property type="entry name" value="RecQ-mediated genome instability protein Rmi1, C-terminal domain"/>
    <property type="match status" value="2"/>
</dbReference>
<name>A0A915CRM0_9BILA</name>
<dbReference type="Pfam" id="PF08585">
    <property type="entry name" value="RMI1_N_C"/>
    <property type="match status" value="2"/>
</dbReference>
<sequence length="372" mass="41529">MNDIMTTTLLDYFATENHIRLKQEWLECAINYLSVSGTSRTRYNGMLFEQWLYSDIGESTLPCLKNVFNGKKLNGVIVLQVVSAADDGSSFHSQSSQLPYRANDSSKFQYESEVHNFRRNAGSNRIQMVLSDGRDQVKAVEHNPIPYLSALIRPGCKVLLYGAIGVTQGIFLLEPNNCQVLGGDVEIRPPLAATSTSSLGDLAAFFSQYHIRIRQEWLECAVKYISTSRADKTFHSGIIFEQWLYSDIGESTLPCLKEAISGNTLNGVIVLQVVSVLGGDSPLPIELKQLVYEKNDNDVFQYPDTAASSRIHIVLSDGRDEIKAVEHKAIPHLLDFLRPGCKVLLYGVFRYCAASSFWNQTIVKCLAAIRKC</sequence>
<dbReference type="GO" id="GO:0031422">
    <property type="term" value="C:RecQ family helicase-topoisomerase III complex"/>
    <property type="evidence" value="ECO:0007669"/>
    <property type="project" value="TreeGrafter"/>
</dbReference>
<dbReference type="WBParaSite" id="jg11875">
    <property type="protein sequence ID" value="jg11875"/>
    <property type="gene ID" value="jg11875"/>
</dbReference>
<dbReference type="GO" id="GO:0016604">
    <property type="term" value="C:nuclear body"/>
    <property type="evidence" value="ECO:0007669"/>
    <property type="project" value="TreeGrafter"/>
</dbReference>
<evidence type="ECO:0000256" key="2">
    <source>
        <dbReference type="ARBA" id="ARBA00018987"/>
    </source>
</evidence>
<dbReference type="InterPro" id="IPR013894">
    <property type="entry name" value="RMI1_OB"/>
</dbReference>
<dbReference type="SMART" id="SM01161">
    <property type="entry name" value="DUF1767"/>
    <property type="match status" value="2"/>
</dbReference>
<dbReference type="PANTHER" id="PTHR14790:SF15">
    <property type="entry name" value="RECQ-MEDIATED GENOME INSTABILITY PROTEIN 1"/>
    <property type="match status" value="1"/>
</dbReference>
<reference evidence="5" key="1">
    <citation type="submission" date="2022-11" db="UniProtKB">
        <authorList>
            <consortium name="WormBaseParasite"/>
        </authorList>
    </citation>
    <scope>IDENTIFICATION</scope>
</reference>
<dbReference type="Proteomes" id="UP000887574">
    <property type="component" value="Unplaced"/>
</dbReference>
<accession>A0A915CRM0</accession>
<evidence type="ECO:0000256" key="1">
    <source>
        <dbReference type="ARBA" id="ARBA00006395"/>
    </source>
</evidence>